<dbReference type="InterPro" id="IPR046347">
    <property type="entry name" value="bZIP_sf"/>
</dbReference>
<organism evidence="2 3">
    <name type="scientific">Thelonectria olida</name>
    <dbReference type="NCBI Taxonomy" id="1576542"/>
    <lineage>
        <taxon>Eukaryota</taxon>
        <taxon>Fungi</taxon>
        <taxon>Dikarya</taxon>
        <taxon>Ascomycota</taxon>
        <taxon>Pezizomycotina</taxon>
        <taxon>Sordariomycetes</taxon>
        <taxon>Hypocreomycetidae</taxon>
        <taxon>Hypocreales</taxon>
        <taxon>Nectriaceae</taxon>
        <taxon>Thelonectria</taxon>
    </lineage>
</organism>
<dbReference type="CDD" id="cd14688">
    <property type="entry name" value="bZIP_YAP"/>
    <property type="match status" value="1"/>
</dbReference>
<accession>A0A9P8VX24</accession>
<sequence length="302" mass="33560">MTRSSSAELAKPKRKGPRNVSTLTPSQLARKRANDREAQRAIRARTKEHIERLERELEELKSKQSGDQTVQELLRRNKALEEELMRLKENMGVPMTSSPCSAPGLTPRQLSLPDELLLTSTIYNDNLSTGSDAIPSPRESPFPGDYNSLPDYSQQYVPLSNNCESWASTVPCPVPSNVSSRSSSADDYSAGHIPISVPTSILPSNNTSSSSICAVCHKDVVKMEYDGVTHHGTIPQGLPLPDVRPGKEVTHTQCLDAGFRRSNPPLQPPTPHSHPYMSHHHHQQSAWYMYPMYYPQSQSSVH</sequence>
<gene>
    <name evidence="2" type="ORF">B0T10DRAFT_579835</name>
</gene>
<evidence type="ECO:0000256" key="1">
    <source>
        <dbReference type="SAM" id="MobiDB-lite"/>
    </source>
</evidence>
<feature type="region of interest" description="Disordered" evidence="1">
    <location>
        <begin position="258"/>
        <end position="278"/>
    </location>
</feature>
<comment type="caution">
    <text evidence="2">The sequence shown here is derived from an EMBL/GenBank/DDBJ whole genome shotgun (WGS) entry which is preliminary data.</text>
</comment>
<evidence type="ECO:0000313" key="2">
    <source>
        <dbReference type="EMBL" id="KAH6883812.1"/>
    </source>
</evidence>
<protein>
    <recommendedName>
        <fullName evidence="4">BZIP transcription factor</fullName>
    </recommendedName>
</protein>
<dbReference type="OrthoDB" id="3535998at2759"/>
<dbReference type="Proteomes" id="UP000777438">
    <property type="component" value="Unassembled WGS sequence"/>
</dbReference>
<dbReference type="AlphaFoldDB" id="A0A9P8VX24"/>
<feature type="region of interest" description="Disordered" evidence="1">
    <location>
        <begin position="1"/>
        <end position="46"/>
    </location>
</feature>
<reference evidence="2 3" key="1">
    <citation type="journal article" date="2021" name="Nat. Commun.">
        <title>Genetic determinants of endophytism in the Arabidopsis root mycobiome.</title>
        <authorList>
            <person name="Mesny F."/>
            <person name="Miyauchi S."/>
            <person name="Thiergart T."/>
            <person name="Pickel B."/>
            <person name="Atanasova L."/>
            <person name="Karlsson M."/>
            <person name="Huettel B."/>
            <person name="Barry K.W."/>
            <person name="Haridas S."/>
            <person name="Chen C."/>
            <person name="Bauer D."/>
            <person name="Andreopoulos W."/>
            <person name="Pangilinan J."/>
            <person name="LaButti K."/>
            <person name="Riley R."/>
            <person name="Lipzen A."/>
            <person name="Clum A."/>
            <person name="Drula E."/>
            <person name="Henrissat B."/>
            <person name="Kohler A."/>
            <person name="Grigoriev I.V."/>
            <person name="Martin F.M."/>
            <person name="Hacquard S."/>
        </authorList>
    </citation>
    <scope>NUCLEOTIDE SEQUENCE [LARGE SCALE GENOMIC DNA]</scope>
    <source>
        <strain evidence="2 3">MPI-CAGE-CH-0241</strain>
    </source>
</reference>
<dbReference type="SUPFAM" id="SSF57959">
    <property type="entry name" value="Leucine zipper domain"/>
    <property type="match status" value="1"/>
</dbReference>
<dbReference type="PANTHER" id="PTHR37012:SF2">
    <property type="entry name" value="BZIP DOMAIN-CONTAINING PROTEIN-RELATED"/>
    <property type="match status" value="1"/>
</dbReference>
<evidence type="ECO:0008006" key="4">
    <source>
        <dbReference type="Google" id="ProtNLM"/>
    </source>
</evidence>
<dbReference type="PANTHER" id="PTHR37012">
    <property type="entry name" value="B-ZIP TRANSCRIPTION FACTOR (EUROFUNG)-RELATED"/>
    <property type="match status" value="1"/>
</dbReference>
<dbReference type="GO" id="GO:0003700">
    <property type="term" value="F:DNA-binding transcription factor activity"/>
    <property type="evidence" value="ECO:0007669"/>
    <property type="project" value="InterPro"/>
</dbReference>
<dbReference type="Gene3D" id="1.20.5.170">
    <property type="match status" value="1"/>
</dbReference>
<evidence type="ECO:0000313" key="3">
    <source>
        <dbReference type="Proteomes" id="UP000777438"/>
    </source>
</evidence>
<name>A0A9P8VX24_9HYPO</name>
<dbReference type="EMBL" id="JAGPYM010000022">
    <property type="protein sequence ID" value="KAH6883812.1"/>
    <property type="molecule type" value="Genomic_DNA"/>
</dbReference>
<proteinExistence type="predicted"/>
<keyword evidence="3" id="KW-1185">Reference proteome</keyword>
<feature type="compositionally biased region" description="Basic and acidic residues" evidence="1">
    <location>
        <begin position="32"/>
        <end position="46"/>
    </location>
</feature>